<feature type="domain" description="PH" evidence="5">
    <location>
        <begin position="327"/>
        <end position="422"/>
    </location>
</feature>
<dbReference type="Pfam" id="PF00169">
    <property type="entry name" value="PH"/>
    <property type="match status" value="1"/>
</dbReference>
<dbReference type="PROSITE" id="PS50003">
    <property type="entry name" value="PH_DOMAIN"/>
    <property type="match status" value="1"/>
</dbReference>
<dbReference type="InterPro" id="IPR035899">
    <property type="entry name" value="DBL_dom_sf"/>
</dbReference>
<keyword evidence="8" id="KW-1185">Reference proteome</keyword>
<comment type="similarity">
    <text evidence="2">Belongs to the SLBP family.</text>
</comment>
<dbReference type="Gene3D" id="2.30.29.30">
    <property type="entry name" value="Pleckstrin-homology domain (PH domain)/Phosphotyrosine-binding domain (PTB)"/>
    <property type="match status" value="1"/>
</dbReference>
<dbReference type="Pfam" id="PF10193">
    <property type="entry name" value="Telomere_reg-2"/>
    <property type="match status" value="1"/>
</dbReference>
<sequence length="1799" mass="205915">LVRWQRLDEKCPDRETIDRIDLVEFNLISRTIRAKKYLQSIFRDCFRSVFSISHSNCRIGKNAHVRPLSSKRFVGFDSSLCKTRTMLKLRFKQPKHAWILVMEKMSEKCDGGLPEPSTETQLAKIYDEFVTSERHYLEHLDLVIRYFADPLLCSKILTQREVANIFGDLRSIRLVNQVLYDRLMAGLEIAEAFGDLIHFMKLYSAYGRNYSASQQLLLQLLEKNKHFRQFCEMQECLPVLKGLKLAALLITPIQRIPRYKLLLEQILKLLDNSSRQHLQISKLVQQIGALAETVDSCIEEFENSAKIIAVQNMLDGCAPKLVMPGRKLLKEGLLNKMSSSNSGFRHRMFWLFTDIILYAKPAMKKKNRYQCCCILPLRHCMIERILGRSMFRLICKDEVLLLHAEQYSVMDEWVVAIENAIRYLLECRKSLRKESSNSFPMHRQALKLHRSRSSFTEKLSSRKTQIPNDDPKPTKKRRSFLLSLLSKLGGRWSSRNRRQSGDDSLAEVETNNSRMTNSVSLFSTGSRLPLDNIAEETSILGRRPKEPPPKNHRLTLVLCKKSRMKMSPIPLNWLLKSNRYDYSRRLESSSLSTSGIKSSVFELFGECDDYVLDFGEKSWADIMEEEELYEKEKLSRMNTQQNEANVIAPFVEESTSETIVPEHEVAAVDFSQLHSTYAQQMLSKSEPSHEEPSTFARRNRRMRRPVAPGPRASKQAEVDANEELKQGSQWTRARQPHLLNEENTLEAGDVESDKRKEETLPEVVKPVEEAPKKRVGPPLRYPLPATWREPTNGWEEDQAVLKRRQKDLDKGYNSEAYKKYIAAVPKSKREKGIHPRTPNKYLKFSRRSWDSQVRLWRKMLHVAVGEEYNSDASFVSSSSCSDASSVVSENEVTSLRKLSENEESVEVGRKVDPVNESIPTNQQDDETLTAHCRNLCICKSLNLICQSLESKKFASYGASHSRKAMSECKSTTTTLLKRLLSASSRLELRSCLLDIGNYVVENQNFGSFFRVGEVLLQALKPSTFNMLLPVEQDELFYSIFLRANPADVVLLLSKPPDRISPFVVPKFVLIVERFCQHKLDQLFTSMANADDGRRPCDRSMQGQLCQALFAIPDRMVGLLKPREAKKRLTVYWNNFCSAYVRSLGQIDDQLTGAVVNKSELEMSFHGALLGKACLTGRQRRLLEALLPFALRRARNARRRGRRAWFDQLFRACPADAVKQLFTDLILLLKSASDLHTLVDDFGVVDDQARFVLSRSLLFTSHFDTATVPRLVIGYLKLVGGEQEKVLLQEIFLLSLQNWSFKSSIVNTTVQQQRYVAQTLLLTAKELVRRHWMEELENQAAPFVLDGMYNHLGGLSSNVQQLGMVVGEALVSMLKMPVEDVKFNYEEDDFVASLRAMLEDELPLSEQESAEDILSDFTVLSVDSTDEMIPIQINLRDSDDDEDEDNSETMTDHYQLEEDEQLMRRRKGQSSQLSYIEDCLEQLLCVENDDYDCFEMALLSLEKVLFKERSTPGVGELAGHAAKVLLHLENKFAQQLHDQLRVKCLVGCVISDPLNVAAYLCQEFHSRALTVGMRVEVLRVLCTAAELLSRDANNNTKQKQQHVENSLLKSGALAPEQWVRDGWRAVLQQRIEAKTVRRQKYDYQSADRCRVNRFASIAAGIFDMLIDRRHTVHSTALREPLVLGVFVHTLATLLLAAGHSAQLRSMAKLTITVGWPEHCNHEEPLVRAGLLFAFLAVLSRLPVELLFADLGEQNLRERVDWLERVRTGDLDPNCRQLAELTLNTWNQAILRMADQIFTCN</sequence>
<dbReference type="OrthoDB" id="10258062at2759"/>
<dbReference type="Proteomes" id="UP000054653">
    <property type="component" value="Unassembled WGS sequence"/>
</dbReference>
<feature type="region of interest" description="Disordered" evidence="4">
    <location>
        <begin position="447"/>
        <end position="475"/>
    </location>
</feature>
<dbReference type="InterPro" id="IPR038528">
    <property type="entry name" value="TEL2_C_sf"/>
</dbReference>
<evidence type="ECO:0000259" key="6">
    <source>
        <dbReference type="PROSITE" id="PS50010"/>
    </source>
</evidence>
<dbReference type="PANTHER" id="PTHR15830:SF10">
    <property type="entry name" value="TELOMERE LENGTH REGULATION PROTEIN TEL2 HOMOLOG"/>
    <property type="match status" value="1"/>
</dbReference>
<accession>A0A0V1DD40</accession>
<evidence type="ECO:0000313" key="7">
    <source>
        <dbReference type="EMBL" id="KRY59284.1"/>
    </source>
</evidence>
<dbReference type="FunFam" id="1.10.8.1120:FF:000001">
    <property type="entry name" value="Histone RNA hairpin-binding protein-like"/>
    <property type="match status" value="1"/>
</dbReference>
<evidence type="ECO:0000313" key="8">
    <source>
        <dbReference type="Proteomes" id="UP000054653"/>
    </source>
</evidence>
<dbReference type="SMART" id="SM00233">
    <property type="entry name" value="PH"/>
    <property type="match status" value="1"/>
</dbReference>
<dbReference type="Pfam" id="PF15247">
    <property type="entry name" value="SLBP_RNA_bind"/>
    <property type="match status" value="1"/>
</dbReference>
<dbReference type="InterPro" id="IPR029344">
    <property type="entry name" value="SLBP_RNA_bind"/>
</dbReference>
<dbReference type="Gene3D" id="1.10.8.1120">
    <property type="entry name" value="Histone RNA hairpin-binding protein RNA-binding domain"/>
    <property type="match status" value="1"/>
</dbReference>
<dbReference type="GO" id="GO:0003729">
    <property type="term" value="F:mRNA binding"/>
    <property type="evidence" value="ECO:0007669"/>
    <property type="project" value="UniProtKB-ARBA"/>
</dbReference>
<dbReference type="Pfam" id="PF00621">
    <property type="entry name" value="RhoGEF"/>
    <property type="match status" value="1"/>
</dbReference>
<feature type="non-terminal residue" evidence="7">
    <location>
        <position position="1"/>
    </location>
</feature>
<dbReference type="GO" id="GO:0005829">
    <property type="term" value="C:cytosol"/>
    <property type="evidence" value="ECO:0007669"/>
    <property type="project" value="TreeGrafter"/>
</dbReference>
<evidence type="ECO:0000259" key="5">
    <source>
        <dbReference type="PROSITE" id="PS50003"/>
    </source>
</evidence>
<dbReference type="PROSITE" id="PS50010">
    <property type="entry name" value="DH_2"/>
    <property type="match status" value="1"/>
</dbReference>
<dbReference type="InterPro" id="IPR001849">
    <property type="entry name" value="PH_domain"/>
</dbReference>
<dbReference type="InterPro" id="IPR011993">
    <property type="entry name" value="PH-like_dom_sf"/>
</dbReference>
<comment type="caution">
    <text evidence="7">The sequence shown here is derived from an EMBL/GenBank/DDBJ whole genome shotgun (WGS) entry which is preliminary data.</text>
</comment>
<dbReference type="InterPro" id="IPR038294">
    <property type="entry name" value="SLBP_RNA_bind_sf"/>
</dbReference>
<dbReference type="Gene3D" id="1.25.40.720">
    <property type="entry name" value="Telomere length regulation protein 2, C-terminal domain"/>
    <property type="match status" value="1"/>
</dbReference>
<feature type="region of interest" description="Disordered" evidence="4">
    <location>
        <begin position="679"/>
        <end position="759"/>
    </location>
</feature>
<dbReference type="InterPro" id="IPR051970">
    <property type="entry name" value="TEL2_Regulation"/>
</dbReference>
<dbReference type="SMART" id="SM00325">
    <property type="entry name" value="RhoGEF"/>
    <property type="match status" value="1"/>
</dbReference>
<organism evidence="7 8">
    <name type="scientific">Trichinella britovi</name>
    <name type="common">Parasitic roundworm</name>
    <dbReference type="NCBI Taxonomy" id="45882"/>
    <lineage>
        <taxon>Eukaryota</taxon>
        <taxon>Metazoa</taxon>
        <taxon>Ecdysozoa</taxon>
        <taxon>Nematoda</taxon>
        <taxon>Enoplea</taxon>
        <taxon>Dorylaimia</taxon>
        <taxon>Trichinellida</taxon>
        <taxon>Trichinellidae</taxon>
        <taxon>Trichinella</taxon>
    </lineage>
</organism>
<feature type="non-terminal residue" evidence="7">
    <location>
        <position position="1799"/>
    </location>
</feature>
<evidence type="ECO:0000256" key="1">
    <source>
        <dbReference type="ARBA" id="ARBA00006133"/>
    </source>
</evidence>
<dbReference type="SUPFAM" id="SSF48065">
    <property type="entry name" value="DBL homology domain (DH-domain)"/>
    <property type="match status" value="1"/>
</dbReference>
<feature type="compositionally biased region" description="Polar residues" evidence="4">
    <location>
        <begin position="453"/>
        <end position="467"/>
    </location>
</feature>
<evidence type="ECO:0000256" key="4">
    <source>
        <dbReference type="SAM" id="MobiDB-lite"/>
    </source>
</evidence>
<dbReference type="GO" id="GO:0051083">
    <property type="term" value="P:'de novo' cotranslational protein folding"/>
    <property type="evidence" value="ECO:0007669"/>
    <property type="project" value="TreeGrafter"/>
</dbReference>
<gene>
    <name evidence="7" type="primary">Telo2</name>
    <name evidence="7" type="ORF">T03_1241</name>
</gene>
<dbReference type="GO" id="GO:0005085">
    <property type="term" value="F:guanyl-nucleotide exchange factor activity"/>
    <property type="evidence" value="ECO:0007669"/>
    <property type="project" value="InterPro"/>
</dbReference>
<dbReference type="GO" id="GO:0007076">
    <property type="term" value="P:mitotic chromosome condensation"/>
    <property type="evidence" value="ECO:0007669"/>
    <property type="project" value="UniProtKB-ARBA"/>
</dbReference>
<dbReference type="InterPro" id="IPR019337">
    <property type="entry name" value="Telomere_length_regulation_dom"/>
</dbReference>
<comment type="similarity">
    <text evidence="1">Belongs to the TEL2 family.</text>
</comment>
<dbReference type="SUPFAM" id="SSF50729">
    <property type="entry name" value="PH domain-like"/>
    <property type="match status" value="1"/>
</dbReference>
<dbReference type="GO" id="GO:0051879">
    <property type="term" value="F:Hsp90 protein binding"/>
    <property type="evidence" value="ECO:0007669"/>
    <property type="project" value="TreeGrafter"/>
</dbReference>
<protein>
    <submittedName>
        <fullName evidence="7">Telomere length regulation protein TEL2-like protein</fullName>
    </submittedName>
</protein>
<dbReference type="GO" id="GO:0005634">
    <property type="term" value="C:nucleus"/>
    <property type="evidence" value="ECO:0007669"/>
    <property type="project" value="UniProtKB-ARBA"/>
</dbReference>
<feature type="domain" description="DH" evidence="6">
    <location>
        <begin position="121"/>
        <end position="297"/>
    </location>
</feature>
<proteinExistence type="inferred from homology"/>
<dbReference type="EMBL" id="JYDI01000014">
    <property type="protein sequence ID" value="KRY59284.1"/>
    <property type="molecule type" value="Genomic_DNA"/>
</dbReference>
<name>A0A0V1DD40_TRIBR</name>
<dbReference type="Gene3D" id="1.20.900.10">
    <property type="entry name" value="Dbl homology (DH) domain"/>
    <property type="match status" value="1"/>
</dbReference>
<dbReference type="PANTHER" id="PTHR15830">
    <property type="entry name" value="TELOMERE LENGTH REGULATION PROTEIN TEL2 FAMILY MEMBER"/>
    <property type="match status" value="1"/>
</dbReference>
<keyword evidence="3" id="KW-0694">RNA-binding</keyword>
<reference evidence="7 8" key="1">
    <citation type="submission" date="2015-01" db="EMBL/GenBank/DDBJ databases">
        <title>Evolution of Trichinella species and genotypes.</title>
        <authorList>
            <person name="Korhonen P.K."/>
            <person name="Edoardo P."/>
            <person name="Giuseppe L.R."/>
            <person name="Gasser R.B."/>
        </authorList>
    </citation>
    <scope>NUCLEOTIDE SEQUENCE [LARGE SCALE GENOMIC DNA]</scope>
    <source>
        <strain evidence="7">ISS120</strain>
    </source>
</reference>
<feature type="compositionally biased region" description="Basic and acidic residues" evidence="4">
    <location>
        <begin position="714"/>
        <end position="725"/>
    </location>
</feature>
<evidence type="ECO:0000256" key="2">
    <source>
        <dbReference type="ARBA" id="ARBA00006151"/>
    </source>
</evidence>
<dbReference type="InterPro" id="IPR000219">
    <property type="entry name" value="DH_dom"/>
</dbReference>
<dbReference type="GO" id="GO:0042162">
    <property type="term" value="F:telomeric DNA binding"/>
    <property type="evidence" value="ECO:0007669"/>
    <property type="project" value="TreeGrafter"/>
</dbReference>
<evidence type="ECO:0000256" key="3">
    <source>
        <dbReference type="ARBA" id="ARBA00022884"/>
    </source>
</evidence>